<dbReference type="STRING" id="437022.CC99x_01643"/>
<dbReference type="RefSeq" id="WP_057624734.1">
    <property type="nucleotide sequence ID" value="NZ_LKHV02000001.1"/>
</dbReference>
<dbReference type="GO" id="GO:0032196">
    <property type="term" value="P:transposition"/>
    <property type="evidence" value="ECO:0007669"/>
    <property type="project" value="TreeGrafter"/>
</dbReference>
<dbReference type="GO" id="GO:0005829">
    <property type="term" value="C:cytosol"/>
    <property type="evidence" value="ECO:0007669"/>
    <property type="project" value="TreeGrafter"/>
</dbReference>
<reference evidence="3" key="1">
    <citation type="submission" date="2015-09" db="EMBL/GenBank/DDBJ databases">
        <title>Draft Genome Sequences of Two Novel Amoeba-resistant Intranuclear Bacteria, Candidatus Berkiella cookevillensis and Candidatus Berkiella aquae.</title>
        <authorList>
            <person name="Mehari Y.T."/>
            <person name="Arivett B.A."/>
            <person name="Farone A.L."/>
            <person name="Gunderson J.H."/>
            <person name="Farone M.B."/>
        </authorList>
    </citation>
    <scope>NUCLEOTIDE SEQUENCE [LARGE SCALE GENOMIC DNA]</scope>
    <source>
        <strain evidence="3">CC99</strain>
    </source>
</reference>
<dbReference type="EMBL" id="LKHV02000001">
    <property type="protein sequence ID" value="MCS5708639.1"/>
    <property type="molecule type" value="Genomic_DNA"/>
</dbReference>
<gene>
    <name evidence="4" type="ORF">CC99x_006920</name>
    <name evidence="3" type="ORF">CC99x_01643</name>
</gene>
<dbReference type="GO" id="GO:0015074">
    <property type="term" value="P:DNA integration"/>
    <property type="evidence" value="ECO:0007669"/>
    <property type="project" value="InterPro"/>
</dbReference>
<dbReference type="PANTHER" id="PTHR10948:SF23">
    <property type="entry name" value="TRANSPOSASE INSI FOR INSERTION SEQUENCE ELEMENT IS30A-RELATED"/>
    <property type="match status" value="1"/>
</dbReference>
<dbReference type="Pfam" id="PF13936">
    <property type="entry name" value="HTH_38"/>
    <property type="match status" value="1"/>
</dbReference>
<dbReference type="NCBIfam" id="NF033563">
    <property type="entry name" value="transpos_IS30"/>
    <property type="match status" value="1"/>
</dbReference>
<dbReference type="PANTHER" id="PTHR10948">
    <property type="entry name" value="TRANSPOSASE"/>
    <property type="match status" value="1"/>
</dbReference>
<organism evidence="3">
    <name type="scientific">Candidatus Berkiella cookevillensis</name>
    <dbReference type="NCBI Taxonomy" id="437022"/>
    <lineage>
        <taxon>Bacteria</taxon>
        <taxon>Pseudomonadati</taxon>
        <taxon>Pseudomonadota</taxon>
        <taxon>Gammaproteobacteria</taxon>
        <taxon>Candidatus Berkiellales</taxon>
        <taxon>Candidatus Berkiellaceae</taxon>
        <taxon>Candidatus Berkiella</taxon>
    </lineage>
</organism>
<dbReference type="InterPro" id="IPR001584">
    <property type="entry name" value="Integrase_cat-core"/>
</dbReference>
<dbReference type="Proteomes" id="UP000051494">
    <property type="component" value="Unassembled WGS sequence"/>
</dbReference>
<protein>
    <submittedName>
        <fullName evidence="4">IS30 family transposase</fullName>
    </submittedName>
    <submittedName>
        <fullName evidence="3">Integrase core domain protein</fullName>
    </submittedName>
</protein>
<proteinExistence type="predicted"/>
<evidence type="ECO:0000313" key="5">
    <source>
        <dbReference type="Proteomes" id="UP000051494"/>
    </source>
</evidence>
<dbReference type="EMBL" id="LKHV01000008">
    <property type="protein sequence ID" value="KRG18201.1"/>
    <property type="molecule type" value="Genomic_DNA"/>
</dbReference>
<evidence type="ECO:0000313" key="3">
    <source>
        <dbReference type="EMBL" id="KRG18201.1"/>
    </source>
</evidence>
<comment type="caution">
    <text evidence="3">The sequence shown here is derived from an EMBL/GenBank/DDBJ whole genome shotgun (WGS) entry which is preliminary data.</text>
</comment>
<dbReference type="InterPro" id="IPR025246">
    <property type="entry name" value="IS30-like_HTH"/>
</dbReference>
<evidence type="ECO:0000256" key="1">
    <source>
        <dbReference type="ARBA" id="ARBA00023172"/>
    </source>
</evidence>
<evidence type="ECO:0000259" key="2">
    <source>
        <dbReference type="PROSITE" id="PS50994"/>
    </source>
</evidence>
<dbReference type="GO" id="GO:0006310">
    <property type="term" value="P:DNA recombination"/>
    <property type="evidence" value="ECO:0007669"/>
    <property type="project" value="UniProtKB-KW"/>
</dbReference>
<dbReference type="OrthoDB" id="9803231at2"/>
<reference evidence="4" key="2">
    <citation type="journal article" date="2016" name="Genome Announc.">
        <title>Draft Genome Sequences of Two Novel Amoeba-Resistant Intranuclear Bacteria, 'Candidatus Berkiella cookevillensis' and 'Candidatus Berkiella aquae'.</title>
        <authorList>
            <person name="Mehari Y.T."/>
            <person name="Arivett B.A."/>
            <person name="Farone A.L."/>
            <person name="Gunderson J.H."/>
            <person name="Farone M.B."/>
        </authorList>
    </citation>
    <scope>NUCLEOTIDE SEQUENCE</scope>
    <source>
        <strain evidence="4">CC99</strain>
    </source>
</reference>
<keyword evidence="5" id="KW-1185">Reference proteome</keyword>
<dbReference type="InterPro" id="IPR036397">
    <property type="entry name" value="RNaseH_sf"/>
</dbReference>
<dbReference type="PATRIC" id="fig|1590042.3.peg.1668"/>
<dbReference type="InterPro" id="IPR053392">
    <property type="entry name" value="Transposase_IS30-like"/>
</dbReference>
<dbReference type="Gene3D" id="3.30.420.10">
    <property type="entry name" value="Ribonuclease H-like superfamily/Ribonuclease H"/>
    <property type="match status" value="1"/>
</dbReference>
<dbReference type="InterPro" id="IPR012337">
    <property type="entry name" value="RNaseH-like_sf"/>
</dbReference>
<sequence>MSKYTHLSISDRRRLCILLEMGFSKAEIARRLSKHRSSIYRELKRNKEPEGYFPKAAQLKMLERAKQKRPSKFETKGVLRDYVTRSLKKGWSPEQISGRMKYQKLTFYACHESIYQFVYQSKRKELYHCLAYKQPKRRKRYTRQKQQCRYGDFRLITERPKEIEKRERFGHWEGDTIQFKGVKEKVVTTLVERKSRLVFLIKNERKYSRGVMEKIKKKFDGLPSKMCKSITFDQGCEFSDNAFLEEQMKCRVYYCQTHSPWQKGSNENMNGRLRWHLPRETDIAKISQEALDELALKMNRCPRKCLGYKTPQELFIQQHKNDCRIWS</sequence>
<name>A0A0Q9YEN5_9GAMM</name>
<accession>A0A0Q9YEN5</accession>
<dbReference type="AlphaFoldDB" id="A0A0Q9YEN5"/>
<feature type="domain" description="Integrase catalytic" evidence="2">
    <location>
        <begin position="156"/>
        <end position="319"/>
    </location>
</feature>
<dbReference type="GO" id="GO:0004803">
    <property type="term" value="F:transposase activity"/>
    <property type="evidence" value="ECO:0007669"/>
    <property type="project" value="TreeGrafter"/>
</dbReference>
<keyword evidence="1" id="KW-0233">DNA recombination</keyword>
<reference evidence="4" key="3">
    <citation type="submission" date="2021-06" db="EMBL/GenBank/DDBJ databases">
        <title>Genomic Description and Analysis of Intracellular Bacteria, Candidatus Berkiella cookevillensis and Candidatus Berkiella aquae.</title>
        <authorList>
            <person name="Kidane D.T."/>
            <person name="Mehari Y.T."/>
            <person name="Rice F.C."/>
            <person name="Arivett B.A."/>
            <person name="Farone A.L."/>
            <person name="Berk S.G."/>
            <person name="Farone M.B."/>
        </authorList>
    </citation>
    <scope>NUCLEOTIDE SEQUENCE</scope>
    <source>
        <strain evidence="4">CC99</strain>
    </source>
</reference>
<dbReference type="InterPro" id="IPR051917">
    <property type="entry name" value="Transposase-Integrase"/>
</dbReference>
<dbReference type="GO" id="GO:0003676">
    <property type="term" value="F:nucleic acid binding"/>
    <property type="evidence" value="ECO:0007669"/>
    <property type="project" value="InterPro"/>
</dbReference>
<evidence type="ECO:0000313" key="4">
    <source>
        <dbReference type="EMBL" id="MCS5708639.1"/>
    </source>
</evidence>
<dbReference type="SUPFAM" id="SSF53098">
    <property type="entry name" value="Ribonuclease H-like"/>
    <property type="match status" value="1"/>
</dbReference>
<dbReference type="PROSITE" id="PS50994">
    <property type="entry name" value="INTEGRASE"/>
    <property type="match status" value="1"/>
</dbReference>